<dbReference type="Proteomes" id="UP000256710">
    <property type="component" value="Unassembled WGS sequence"/>
</dbReference>
<dbReference type="EMBL" id="OFTC01000016">
    <property type="protein sequence ID" value="SOZ35759.1"/>
    <property type="molecule type" value="Genomic_DNA"/>
</dbReference>
<keyword evidence="4 6" id="KW-1133">Transmembrane helix</keyword>
<evidence type="ECO:0000313" key="7">
    <source>
        <dbReference type="EMBL" id="SOZ35759.1"/>
    </source>
</evidence>
<feature type="transmembrane region" description="Helical" evidence="6">
    <location>
        <begin position="9"/>
        <end position="31"/>
    </location>
</feature>
<proteinExistence type="predicted"/>
<feature type="transmembrane region" description="Helical" evidence="6">
    <location>
        <begin position="43"/>
        <end position="65"/>
    </location>
</feature>
<feature type="transmembrane region" description="Helical" evidence="6">
    <location>
        <begin position="85"/>
        <end position="106"/>
    </location>
</feature>
<feature type="transmembrane region" description="Helical" evidence="6">
    <location>
        <begin position="327"/>
        <end position="352"/>
    </location>
</feature>
<feature type="transmembrane region" description="Helical" evidence="6">
    <location>
        <begin position="289"/>
        <end position="315"/>
    </location>
</feature>
<keyword evidence="2" id="KW-1003">Cell membrane</keyword>
<dbReference type="EMBL" id="LT984806">
    <property type="protein sequence ID" value="SPD47726.1"/>
    <property type="molecule type" value="Genomic_DNA"/>
</dbReference>
<feature type="transmembrane region" description="Helical" evidence="6">
    <location>
        <begin position="147"/>
        <end position="168"/>
    </location>
</feature>
<accession>A0A375H9Z8</accession>
<feature type="transmembrane region" description="Helical" evidence="6">
    <location>
        <begin position="216"/>
        <end position="232"/>
    </location>
</feature>
<sequence>MRRKVAGNLLWMLADRGLQVVVGIGVVAMLARALGTEGFAHFQYAQSLVFIAASIPLICSAEVVVPRLVARPDPGAMHALLTHAFAIRLTAGIAGYVLMNAYLAFTQQPADTWIPAAILGTAIMLREPFGVVIAWMQARTHNRPNVVFNLSALAFKTALVALLFVAGVKAVPSYATAFAVEPLVAALLLAWYYLYRSPRVIPSYQPPLARELVRDGALFWISFMLMVAARRADQLILKPVVPLAELGAYAATMQVLDNFTTIATILAAGVAPIYVFAQKSNTTARRNVLRVTAGMAAVGLCGAGLIAICAEWIVALLYGQAFGQAVVLLRLAALASTLVFADVGLSLLPIYLRKPRWVAVKWALVLVTTVVVNVIAVPGLGTRGAILGYAVGNGVAVLFGLALVLAAGRKWQSPLPPPDSTRVLP</sequence>
<feature type="transmembrane region" description="Helical" evidence="6">
    <location>
        <begin position="259"/>
        <end position="277"/>
    </location>
</feature>
<dbReference type="RefSeq" id="WP_018008113.1">
    <property type="nucleotide sequence ID" value="NZ_AQUR01000105.1"/>
</dbReference>
<evidence type="ECO:0000256" key="1">
    <source>
        <dbReference type="ARBA" id="ARBA00004651"/>
    </source>
</evidence>
<evidence type="ECO:0000313" key="9">
    <source>
        <dbReference type="Proteomes" id="UP000255168"/>
    </source>
</evidence>
<dbReference type="Pfam" id="PF01943">
    <property type="entry name" value="Polysacc_synt"/>
    <property type="match status" value="1"/>
</dbReference>
<dbReference type="PANTHER" id="PTHR30250">
    <property type="entry name" value="PST FAMILY PREDICTED COLANIC ACID TRANSPORTER"/>
    <property type="match status" value="1"/>
</dbReference>
<evidence type="ECO:0000313" key="10">
    <source>
        <dbReference type="Proteomes" id="UP000256710"/>
    </source>
</evidence>
<keyword evidence="3 6" id="KW-0812">Transmembrane</keyword>
<evidence type="ECO:0000256" key="4">
    <source>
        <dbReference type="ARBA" id="ARBA00022989"/>
    </source>
</evidence>
<organism evidence="8 9">
    <name type="scientific">Cupriavidus neocaledonicus</name>
    <dbReference type="NCBI Taxonomy" id="1040979"/>
    <lineage>
        <taxon>Bacteria</taxon>
        <taxon>Pseudomonadati</taxon>
        <taxon>Pseudomonadota</taxon>
        <taxon>Betaproteobacteria</taxon>
        <taxon>Burkholderiales</taxon>
        <taxon>Burkholderiaceae</taxon>
        <taxon>Cupriavidus</taxon>
    </lineage>
</organism>
<feature type="transmembrane region" description="Helical" evidence="6">
    <location>
        <begin position="359"/>
        <end position="380"/>
    </location>
</feature>
<evidence type="ECO:0000256" key="2">
    <source>
        <dbReference type="ARBA" id="ARBA00022475"/>
    </source>
</evidence>
<feature type="transmembrane region" description="Helical" evidence="6">
    <location>
        <begin position="174"/>
        <end position="195"/>
    </location>
</feature>
<dbReference type="AlphaFoldDB" id="A0A375H9Z8"/>
<gene>
    <name evidence="7" type="ORF">CBM2605_A230014</name>
    <name evidence="8" type="ORF">CBM2607_12666</name>
</gene>
<feature type="transmembrane region" description="Helical" evidence="6">
    <location>
        <begin position="386"/>
        <end position="407"/>
    </location>
</feature>
<dbReference type="GO" id="GO:0005886">
    <property type="term" value="C:plasma membrane"/>
    <property type="evidence" value="ECO:0007669"/>
    <property type="project" value="UniProtKB-SubCell"/>
</dbReference>
<reference evidence="9 10" key="1">
    <citation type="submission" date="2018-01" db="EMBL/GenBank/DDBJ databases">
        <authorList>
            <person name="Clerissi C."/>
        </authorList>
    </citation>
    <scope>NUCLEOTIDE SEQUENCE [LARGE SCALE GENOMIC DNA]</scope>
    <source>
        <strain evidence="7">Cupriavidus taiwanensis STM 6082</strain>
        <strain evidence="8">Cupriavidus taiwanensis STM 6160</strain>
    </source>
</reference>
<evidence type="ECO:0000256" key="5">
    <source>
        <dbReference type="ARBA" id="ARBA00023136"/>
    </source>
</evidence>
<keyword evidence="5 6" id="KW-0472">Membrane</keyword>
<dbReference type="Proteomes" id="UP000255168">
    <property type="component" value="Chromosome I"/>
</dbReference>
<name>A0A375H9Z8_9BURK</name>
<comment type="subcellular location">
    <subcellularLocation>
        <location evidence="1">Cell membrane</location>
        <topology evidence="1">Multi-pass membrane protein</topology>
    </subcellularLocation>
</comment>
<dbReference type="PANTHER" id="PTHR30250:SF11">
    <property type="entry name" value="O-ANTIGEN TRANSPORTER-RELATED"/>
    <property type="match status" value="1"/>
</dbReference>
<keyword evidence="10" id="KW-1185">Reference proteome</keyword>
<dbReference type="InterPro" id="IPR050833">
    <property type="entry name" value="Poly_Biosynth_Transport"/>
</dbReference>
<evidence type="ECO:0000256" key="3">
    <source>
        <dbReference type="ARBA" id="ARBA00022692"/>
    </source>
</evidence>
<protein>
    <submittedName>
        <fullName evidence="7">Lipopolysaccharide biosynthesis protein</fullName>
    </submittedName>
    <submittedName>
        <fullName evidence="8">Polysaccharide transporter, PST family</fullName>
    </submittedName>
</protein>
<evidence type="ECO:0000256" key="6">
    <source>
        <dbReference type="SAM" id="Phobius"/>
    </source>
</evidence>
<dbReference type="InterPro" id="IPR002797">
    <property type="entry name" value="Polysacc_synth"/>
</dbReference>
<evidence type="ECO:0000313" key="8">
    <source>
        <dbReference type="EMBL" id="SPD47726.1"/>
    </source>
</evidence>
<feature type="transmembrane region" description="Helical" evidence="6">
    <location>
        <begin position="112"/>
        <end position="135"/>
    </location>
</feature>